<dbReference type="EMBL" id="CM047738">
    <property type="protein sequence ID" value="KAJ0047110.1"/>
    <property type="molecule type" value="Genomic_DNA"/>
</dbReference>
<proteinExistence type="predicted"/>
<evidence type="ECO:0000313" key="2">
    <source>
        <dbReference type="Proteomes" id="UP001163603"/>
    </source>
</evidence>
<accession>A0ACC0ZAR9</accession>
<comment type="caution">
    <text evidence="1">The sequence shown here is derived from an EMBL/GenBank/DDBJ whole genome shotgun (WGS) entry which is preliminary data.</text>
</comment>
<evidence type="ECO:0000313" key="1">
    <source>
        <dbReference type="EMBL" id="KAJ0047110.1"/>
    </source>
</evidence>
<protein>
    <submittedName>
        <fullName evidence="1">Uncharacterized protein</fullName>
    </submittedName>
</protein>
<reference evidence="2" key="1">
    <citation type="journal article" date="2023" name="G3 (Bethesda)">
        <title>Genome assembly and association tests identify interacting loci associated with vigor, precocity, and sex in interspecific pistachio rootstocks.</title>
        <authorList>
            <person name="Palmer W."/>
            <person name="Jacygrad E."/>
            <person name="Sagayaradj S."/>
            <person name="Cavanaugh K."/>
            <person name="Han R."/>
            <person name="Bertier L."/>
            <person name="Beede B."/>
            <person name="Kafkas S."/>
            <person name="Golino D."/>
            <person name="Preece J."/>
            <person name="Michelmore R."/>
        </authorList>
    </citation>
    <scope>NUCLEOTIDE SEQUENCE [LARGE SCALE GENOMIC DNA]</scope>
</reference>
<name>A0ACC0ZAR9_9ROSI</name>
<gene>
    <name evidence="1" type="ORF">Pint_03957</name>
</gene>
<organism evidence="1 2">
    <name type="scientific">Pistacia integerrima</name>
    <dbReference type="NCBI Taxonomy" id="434235"/>
    <lineage>
        <taxon>Eukaryota</taxon>
        <taxon>Viridiplantae</taxon>
        <taxon>Streptophyta</taxon>
        <taxon>Embryophyta</taxon>
        <taxon>Tracheophyta</taxon>
        <taxon>Spermatophyta</taxon>
        <taxon>Magnoliopsida</taxon>
        <taxon>eudicotyledons</taxon>
        <taxon>Gunneridae</taxon>
        <taxon>Pentapetalae</taxon>
        <taxon>rosids</taxon>
        <taxon>malvids</taxon>
        <taxon>Sapindales</taxon>
        <taxon>Anacardiaceae</taxon>
        <taxon>Pistacia</taxon>
    </lineage>
</organism>
<keyword evidence="2" id="KW-1185">Reference proteome</keyword>
<dbReference type="Proteomes" id="UP001163603">
    <property type="component" value="Chromosome 3"/>
</dbReference>
<sequence>MQHGRVIAYASRQLKKHEMNYPTHDLELAAVVFALKIWRHYLYGVTCQIFTDHQSLKYLFTQKELNLRQRRWIELIKDYECMIDYHPGKANVVADALSRKTPSVMAHMKVRSPLITELRTLGVELGMNESGVLLAHFQVRPILVDRIRESQFMDPNIMKLMGEVSEGLR</sequence>